<accession>A0A4U8UJ51</accession>
<dbReference type="EMBL" id="AZBU02000001">
    <property type="protein sequence ID" value="TMS32469.1"/>
    <property type="molecule type" value="Genomic_DNA"/>
</dbReference>
<name>A0A4U8UJ51_STECR</name>
<keyword evidence="2" id="KW-1185">Reference proteome</keyword>
<evidence type="ECO:0000313" key="1">
    <source>
        <dbReference type="EMBL" id="TMS32469.1"/>
    </source>
</evidence>
<reference evidence="1 2" key="1">
    <citation type="journal article" date="2015" name="Genome Biol.">
        <title>Comparative genomics of Steinernema reveals deeply conserved gene regulatory networks.</title>
        <authorList>
            <person name="Dillman A.R."/>
            <person name="Macchietto M."/>
            <person name="Porter C.F."/>
            <person name="Rogers A."/>
            <person name="Williams B."/>
            <person name="Antoshechkin I."/>
            <person name="Lee M.M."/>
            <person name="Goodwin Z."/>
            <person name="Lu X."/>
            <person name="Lewis E.E."/>
            <person name="Goodrich-Blair H."/>
            <person name="Stock S.P."/>
            <person name="Adams B.J."/>
            <person name="Sternberg P.W."/>
            <person name="Mortazavi A."/>
        </authorList>
    </citation>
    <scope>NUCLEOTIDE SEQUENCE [LARGE SCALE GENOMIC DNA]</scope>
    <source>
        <strain evidence="1 2">ALL</strain>
    </source>
</reference>
<sequence length="76" mass="8718">MLQLTRSIAFVRTFPRSETVTLTINGLSKISHLDLSTTFNIESISDVHFQTHFSCLRNVVLFGRPLRSDIRLEIRA</sequence>
<dbReference type="EMBL" id="CM016762">
    <property type="protein sequence ID" value="TMS32469.1"/>
    <property type="molecule type" value="Genomic_DNA"/>
</dbReference>
<reference evidence="1 2" key="2">
    <citation type="journal article" date="2019" name="G3 (Bethesda)">
        <title>Hybrid Assembly of the Genome of the Entomopathogenic Nematode Steinernema carpocapsae Identifies the X-Chromosome.</title>
        <authorList>
            <person name="Serra L."/>
            <person name="Macchietto M."/>
            <person name="Macias-Munoz A."/>
            <person name="McGill C.J."/>
            <person name="Rodriguez I.M."/>
            <person name="Rodriguez B."/>
            <person name="Murad R."/>
            <person name="Mortazavi A."/>
        </authorList>
    </citation>
    <scope>NUCLEOTIDE SEQUENCE [LARGE SCALE GENOMIC DNA]</scope>
    <source>
        <strain evidence="1 2">ALL</strain>
    </source>
</reference>
<comment type="caution">
    <text evidence="1">The sequence shown here is derived from an EMBL/GenBank/DDBJ whole genome shotgun (WGS) entry which is preliminary data.</text>
</comment>
<organism evidence="1 2">
    <name type="scientific">Steinernema carpocapsae</name>
    <name type="common">Entomopathogenic nematode</name>
    <dbReference type="NCBI Taxonomy" id="34508"/>
    <lineage>
        <taxon>Eukaryota</taxon>
        <taxon>Metazoa</taxon>
        <taxon>Ecdysozoa</taxon>
        <taxon>Nematoda</taxon>
        <taxon>Chromadorea</taxon>
        <taxon>Rhabditida</taxon>
        <taxon>Tylenchina</taxon>
        <taxon>Panagrolaimomorpha</taxon>
        <taxon>Strongyloidoidea</taxon>
        <taxon>Steinernematidae</taxon>
        <taxon>Steinernema</taxon>
    </lineage>
</organism>
<proteinExistence type="predicted"/>
<protein>
    <submittedName>
        <fullName evidence="1">Uncharacterized protein</fullName>
    </submittedName>
</protein>
<dbReference type="AlphaFoldDB" id="A0A4U8UJ51"/>
<dbReference type="Proteomes" id="UP000298663">
    <property type="component" value="Chromosome X"/>
</dbReference>
<evidence type="ECO:0000313" key="2">
    <source>
        <dbReference type="Proteomes" id="UP000298663"/>
    </source>
</evidence>
<gene>
    <name evidence="1" type="ORF">L596_000299</name>
</gene>